<keyword evidence="5" id="KW-1185">Reference proteome</keyword>
<evidence type="ECO:0000256" key="1">
    <source>
        <dbReference type="ARBA" id="ARBA00022734"/>
    </source>
</evidence>
<evidence type="ECO:0000313" key="4">
    <source>
        <dbReference type="Ensembl" id="ENSCVAP00000005737.1"/>
    </source>
</evidence>
<comment type="similarity">
    <text evidence="2">Belongs to the tectonin family.</text>
</comment>
<name>A0A3Q2CKH2_CYPVA</name>
<dbReference type="SMART" id="SM00706">
    <property type="entry name" value="TECPR"/>
    <property type="match status" value="3"/>
</dbReference>
<dbReference type="AlphaFoldDB" id="A0A3Q2CKH2"/>
<dbReference type="GO" id="GO:0030246">
    <property type="term" value="F:carbohydrate binding"/>
    <property type="evidence" value="ECO:0007669"/>
    <property type="project" value="UniProtKB-KW"/>
</dbReference>
<dbReference type="PANTHER" id="PTHR23250">
    <property type="entry name" value="DYSFERLIN-RELATED"/>
    <property type="match status" value="1"/>
</dbReference>
<protein>
    <submittedName>
        <fullName evidence="4">Fish-egg lectin-like</fullName>
    </submittedName>
</protein>
<evidence type="ECO:0000313" key="5">
    <source>
        <dbReference type="Proteomes" id="UP000265020"/>
    </source>
</evidence>
<proteinExistence type="inferred from homology"/>
<keyword evidence="3" id="KW-1133">Transmembrane helix</keyword>
<feature type="transmembrane region" description="Helical" evidence="3">
    <location>
        <begin position="21"/>
        <end position="39"/>
    </location>
</feature>
<evidence type="ECO:0000256" key="3">
    <source>
        <dbReference type="SAM" id="Phobius"/>
    </source>
</evidence>
<sequence>MSQWDLQESGESAMMTKSIHFLVVISFLFQVSIFPNNSFQVYNCFNFCRLIMQIFMCSGQKLKQLDAGGEGHVVGVTDSDSIHCLDASNVSPTQQQGSLSWITVPGLLIHFSCGPNTCWGVNSNQDIYFIKISPNSCKTSEWTKVDGAAVKAEVGTDGRVFVVNKAGNLFERIGISDKTPGGANWKLIEFQKPIKYVSYDQGRLWIVTECEIILECTQ</sequence>
<accession>A0A3Q2CKH2</accession>
<reference evidence="4" key="2">
    <citation type="submission" date="2025-09" db="UniProtKB">
        <authorList>
            <consortium name="Ensembl"/>
        </authorList>
    </citation>
    <scope>IDENTIFICATION</scope>
</reference>
<keyword evidence="3" id="KW-0812">Transmembrane</keyword>
<evidence type="ECO:0000256" key="2">
    <source>
        <dbReference type="ARBA" id="ARBA00038331"/>
    </source>
</evidence>
<dbReference type="Pfam" id="PF19193">
    <property type="entry name" value="Tectonin"/>
    <property type="match status" value="1"/>
</dbReference>
<dbReference type="Ensembl" id="ENSCVAT00000006183.1">
    <property type="protein sequence ID" value="ENSCVAP00000005737.1"/>
    <property type="gene ID" value="ENSCVAG00000000638.1"/>
</dbReference>
<reference evidence="4" key="1">
    <citation type="submission" date="2025-08" db="UniProtKB">
        <authorList>
            <consortium name="Ensembl"/>
        </authorList>
    </citation>
    <scope>IDENTIFICATION</scope>
</reference>
<keyword evidence="3" id="KW-0472">Membrane</keyword>
<dbReference type="Proteomes" id="UP000265020">
    <property type="component" value="Unassembled WGS sequence"/>
</dbReference>
<organism evidence="4 5">
    <name type="scientific">Cyprinodon variegatus</name>
    <name type="common">Sheepshead minnow</name>
    <dbReference type="NCBI Taxonomy" id="28743"/>
    <lineage>
        <taxon>Eukaryota</taxon>
        <taxon>Metazoa</taxon>
        <taxon>Chordata</taxon>
        <taxon>Craniata</taxon>
        <taxon>Vertebrata</taxon>
        <taxon>Euteleostomi</taxon>
        <taxon>Actinopterygii</taxon>
        <taxon>Neopterygii</taxon>
        <taxon>Teleostei</taxon>
        <taxon>Neoteleostei</taxon>
        <taxon>Acanthomorphata</taxon>
        <taxon>Ovalentaria</taxon>
        <taxon>Atherinomorphae</taxon>
        <taxon>Cyprinodontiformes</taxon>
        <taxon>Cyprinodontidae</taxon>
        <taxon>Cyprinodon</taxon>
    </lineage>
</organism>
<dbReference type="InterPro" id="IPR051513">
    <property type="entry name" value="Tectonin_beta-prop"/>
</dbReference>
<dbReference type="PANTHER" id="PTHR23250:SF3">
    <property type="entry name" value="FISH-EGG LECTIN-LIKE ISOFORM X1-RELATED"/>
    <property type="match status" value="1"/>
</dbReference>
<dbReference type="InterPro" id="IPR006624">
    <property type="entry name" value="Beta-propeller_rpt_TECPR"/>
</dbReference>
<keyword evidence="1" id="KW-0430">Lectin</keyword>
<dbReference type="GeneTree" id="ENSGT00510000047886"/>